<name>A0AAD3CSX9_9STRA</name>
<dbReference type="GO" id="GO:0070274">
    <property type="term" value="C:RES complex"/>
    <property type="evidence" value="ECO:0007669"/>
    <property type="project" value="TreeGrafter"/>
</dbReference>
<feature type="compositionally biased region" description="Basic and acidic residues" evidence="2">
    <location>
        <begin position="287"/>
        <end position="301"/>
    </location>
</feature>
<gene>
    <name evidence="3" type="ORF">CTEN210_08069</name>
</gene>
<comment type="caution">
    <text evidence="3">The sequence shown here is derived from an EMBL/GenBank/DDBJ whole genome shotgun (WGS) entry which is preliminary data.</text>
</comment>
<reference evidence="3 4" key="1">
    <citation type="journal article" date="2021" name="Sci. Rep.">
        <title>The genome of the diatom Chaetoceros tenuissimus carries an ancient integrated fragment of an extant virus.</title>
        <authorList>
            <person name="Hongo Y."/>
            <person name="Kimura K."/>
            <person name="Takaki Y."/>
            <person name="Yoshida Y."/>
            <person name="Baba S."/>
            <person name="Kobayashi G."/>
            <person name="Nagasaki K."/>
            <person name="Hano T."/>
            <person name="Tomaru Y."/>
        </authorList>
    </citation>
    <scope>NUCLEOTIDE SEQUENCE [LARGE SCALE GENOMIC DNA]</scope>
    <source>
        <strain evidence="3 4">NIES-3715</strain>
    </source>
</reference>
<feature type="compositionally biased region" description="Basic and acidic residues" evidence="2">
    <location>
        <begin position="125"/>
        <end position="148"/>
    </location>
</feature>
<dbReference type="GO" id="GO:0005684">
    <property type="term" value="C:U2-type spliceosomal complex"/>
    <property type="evidence" value="ECO:0007669"/>
    <property type="project" value="TreeGrafter"/>
</dbReference>
<sequence>MSSKLDYLSKYTSSGEGDKKKKKKKKKKSKSRSYEHKIHDEADFDAYNSDQSNHLDEDAPVVVNEATDDIDDNTKNFSPWKDVEEERNESSKGRKSRKYDSDDEGSYSHAKRKKKSRRYDSDDDGDHRDSEKFESRRRYDSDDLSEKKSSKRKSRRYDSDDERRSNNNDISDDDLSTKEKKNSKRKSIRYDSDDEQEDRRKSKSRRRYDSDDDNRRKSRYDSDDEDTSERKSKTRRKRYDSDDSPNEDKSNARAKMSSGHSAGLQSSGAFKEAEEKLQRKNITNVENLERGETVYRNKDGKAVPISSSEKKYDEKESDPSWNLGTTQKRQMMQNNSEIEAIREGTFARSVDDVDKYKKDIARDGDPMMKYQTNTNKKIYKGPPPKPNRFGIRPGYRWDGIDRGNGFEDKVLASLYARGRKEEERYKWSCADM</sequence>
<dbReference type="Pfam" id="PF09736">
    <property type="entry name" value="Bud13"/>
    <property type="match status" value="1"/>
</dbReference>
<evidence type="ECO:0000256" key="2">
    <source>
        <dbReference type="SAM" id="MobiDB-lite"/>
    </source>
</evidence>
<dbReference type="PANTHER" id="PTHR31809:SF0">
    <property type="entry name" value="BUD13 HOMOLOG"/>
    <property type="match status" value="1"/>
</dbReference>
<feature type="compositionally biased region" description="Basic and acidic residues" evidence="2">
    <location>
        <begin position="32"/>
        <end position="41"/>
    </location>
</feature>
<evidence type="ECO:0000256" key="1">
    <source>
        <dbReference type="ARBA" id="ARBA00011069"/>
    </source>
</evidence>
<feature type="compositionally biased region" description="Polar residues" evidence="2">
    <location>
        <begin position="258"/>
        <end position="268"/>
    </location>
</feature>
<proteinExistence type="inferred from homology"/>
<feature type="compositionally biased region" description="Basic and acidic residues" evidence="2">
    <location>
        <begin position="207"/>
        <end position="221"/>
    </location>
</feature>
<feature type="region of interest" description="Disordered" evidence="2">
    <location>
        <begin position="1"/>
        <end position="328"/>
    </location>
</feature>
<dbReference type="GO" id="GO:0000398">
    <property type="term" value="P:mRNA splicing, via spliceosome"/>
    <property type="evidence" value="ECO:0007669"/>
    <property type="project" value="TreeGrafter"/>
</dbReference>
<dbReference type="Proteomes" id="UP001054902">
    <property type="component" value="Unassembled WGS sequence"/>
</dbReference>
<dbReference type="PANTHER" id="PTHR31809">
    <property type="entry name" value="BUD13 HOMOLOG"/>
    <property type="match status" value="1"/>
</dbReference>
<feature type="region of interest" description="Disordered" evidence="2">
    <location>
        <begin position="364"/>
        <end position="393"/>
    </location>
</feature>
<evidence type="ECO:0000313" key="3">
    <source>
        <dbReference type="EMBL" id="GFH51593.1"/>
    </source>
</evidence>
<keyword evidence="4" id="KW-1185">Reference proteome</keyword>
<protein>
    <recommendedName>
        <fullName evidence="5">BUD13 homolog</fullName>
    </recommendedName>
</protein>
<dbReference type="EMBL" id="BLLK01000045">
    <property type="protein sequence ID" value="GFH51593.1"/>
    <property type="molecule type" value="Genomic_DNA"/>
</dbReference>
<organism evidence="3 4">
    <name type="scientific">Chaetoceros tenuissimus</name>
    <dbReference type="NCBI Taxonomy" id="426638"/>
    <lineage>
        <taxon>Eukaryota</taxon>
        <taxon>Sar</taxon>
        <taxon>Stramenopiles</taxon>
        <taxon>Ochrophyta</taxon>
        <taxon>Bacillariophyta</taxon>
        <taxon>Coscinodiscophyceae</taxon>
        <taxon>Chaetocerotophycidae</taxon>
        <taxon>Chaetocerotales</taxon>
        <taxon>Chaetocerotaceae</taxon>
        <taxon>Chaetoceros</taxon>
    </lineage>
</organism>
<comment type="similarity">
    <text evidence="1">Belongs to the CWC26 family.</text>
</comment>
<dbReference type="AlphaFoldDB" id="A0AAD3CSX9"/>
<accession>A0AAD3CSX9</accession>
<feature type="compositionally biased region" description="Basic residues" evidence="2">
    <location>
        <begin position="20"/>
        <end position="31"/>
    </location>
</feature>
<feature type="compositionally biased region" description="Basic and acidic residues" evidence="2">
    <location>
        <begin position="308"/>
        <end position="318"/>
    </location>
</feature>
<dbReference type="GO" id="GO:0003723">
    <property type="term" value="F:RNA binding"/>
    <property type="evidence" value="ECO:0007669"/>
    <property type="project" value="TreeGrafter"/>
</dbReference>
<dbReference type="InterPro" id="IPR018609">
    <property type="entry name" value="Bud13"/>
</dbReference>
<evidence type="ECO:0000313" key="4">
    <source>
        <dbReference type="Proteomes" id="UP001054902"/>
    </source>
</evidence>
<feature type="compositionally biased region" description="Basic and acidic residues" evidence="2">
    <location>
        <begin position="156"/>
        <end position="166"/>
    </location>
</feature>
<feature type="compositionally biased region" description="Basic and acidic residues" evidence="2">
    <location>
        <begin position="81"/>
        <end position="92"/>
    </location>
</feature>
<evidence type="ECO:0008006" key="5">
    <source>
        <dbReference type="Google" id="ProtNLM"/>
    </source>
</evidence>
<dbReference type="InterPro" id="IPR051112">
    <property type="entry name" value="CWC26_splicing_factor"/>
</dbReference>